<keyword evidence="2" id="KW-1185">Reference proteome</keyword>
<dbReference type="AlphaFoldDB" id="A0A975H5U7"/>
<evidence type="ECO:0000313" key="1">
    <source>
        <dbReference type="EMBL" id="QTE21781.1"/>
    </source>
</evidence>
<reference evidence="1 2" key="1">
    <citation type="submission" date="2021-03" db="EMBL/GenBank/DDBJ databases">
        <title>Complete genome of Polaribacter_sp.SM13.</title>
        <authorList>
            <person name="Jeong S.W."/>
            <person name="Bae J.W."/>
        </authorList>
    </citation>
    <scope>NUCLEOTIDE SEQUENCE [LARGE SCALE GENOMIC DNA]</scope>
    <source>
        <strain evidence="1 2">SM13</strain>
    </source>
</reference>
<protein>
    <submittedName>
        <fullName evidence="1">Uncharacterized protein</fullName>
    </submittedName>
</protein>
<dbReference type="KEGG" id="pcea:J3359_13280"/>
<evidence type="ECO:0000313" key="2">
    <source>
        <dbReference type="Proteomes" id="UP000663920"/>
    </source>
</evidence>
<proteinExistence type="predicted"/>
<accession>A0A975H5U7</accession>
<dbReference type="EMBL" id="CP071869">
    <property type="protein sequence ID" value="QTE21781.1"/>
    <property type="molecule type" value="Genomic_DNA"/>
</dbReference>
<dbReference type="RefSeq" id="WP_208077332.1">
    <property type="nucleotide sequence ID" value="NZ_CP071869.1"/>
</dbReference>
<dbReference type="Proteomes" id="UP000663920">
    <property type="component" value="Chromosome"/>
</dbReference>
<organism evidence="1 2">
    <name type="scientific">Polaribacter cellanae</name>
    <dbReference type="NCBI Taxonomy" id="2818493"/>
    <lineage>
        <taxon>Bacteria</taxon>
        <taxon>Pseudomonadati</taxon>
        <taxon>Bacteroidota</taxon>
        <taxon>Flavobacteriia</taxon>
        <taxon>Flavobacteriales</taxon>
        <taxon>Flavobacteriaceae</taxon>
    </lineage>
</organism>
<sequence length="400" mass="44567">MIKNENQEHSFYIYKSYTEDINKKKLRTKNILLEEEEISNGLNHILDNEGDIVYAEKIKNGKKDENILFKKEFKKKKTKDSYQSRMMENCYPVTTYHYVDNYLVWKINGEPDQWVFAGSTLTGISVSQLCESYWLPDLNIGGGGNSGGYYTNPGNSPAYQDCQSNSNKNYQGRYVEEDNPCKYVITVNPIECGEGYEYDSILGECVEEIVVVSPDDPIENLEKFLGCLDKTKGATVTIYAKQPNPNKPSTPATLENGVGHAFITISQGEHRLSYGFYPEKGIGYFNATAGIMDRNENYPYHVSVTKTISSSTLSNLIKVSLDYDTAEYELQAQNCTNFAISASRIIGLNITESVCIGNYGVGKGATPGKFGAYLKIMNLPTGATRNKAGGISPSNKECLK</sequence>
<name>A0A975H5U7_9FLAO</name>
<gene>
    <name evidence="1" type="ORF">J3359_13280</name>
</gene>